<reference evidence="1 2" key="1">
    <citation type="submission" date="2019-10" db="EMBL/GenBank/DDBJ databases">
        <title>Genomic and transcriptomic insights into the perfect genentic adaptation of a filamentous nitrogen-fixing cyanobacterium to rice fields.</title>
        <authorList>
            <person name="Chen Z."/>
        </authorList>
    </citation>
    <scope>NUCLEOTIDE SEQUENCE [LARGE SCALE GENOMIC DNA]</scope>
    <source>
        <strain evidence="1">CCNUC1</strain>
    </source>
</reference>
<proteinExistence type="predicted"/>
<dbReference type="EMBL" id="CP045227">
    <property type="protein sequence ID" value="QFS51803.1"/>
    <property type="molecule type" value="Genomic_DNA"/>
</dbReference>
<keyword evidence="2" id="KW-1185">Reference proteome</keyword>
<dbReference type="PANTHER" id="PTHR30302">
    <property type="entry name" value="HYDROGENASE 1 MATURATION PROTEASE"/>
    <property type="match status" value="1"/>
</dbReference>
<dbReference type="PANTHER" id="PTHR30302:SF5">
    <property type="entry name" value="SLR1876 PROTEIN"/>
    <property type="match status" value="1"/>
</dbReference>
<dbReference type="NCBIfam" id="TIGR00072">
    <property type="entry name" value="hydrog_prot"/>
    <property type="match status" value="1"/>
</dbReference>
<gene>
    <name evidence="1" type="ORF">GXM_09297</name>
</gene>
<evidence type="ECO:0000313" key="2">
    <source>
        <dbReference type="Proteomes" id="UP000326678"/>
    </source>
</evidence>
<dbReference type="GO" id="GO:0004175">
    <property type="term" value="F:endopeptidase activity"/>
    <property type="evidence" value="ECO:0007669"/>
    <property type="project" value="TreeGrafter"/>
</dbReference>
<accession>A0A5P8WG30</accession>
<protein>
    <submittedName>
        <fullName evidence="1">Hydrogenase maturation protease</fullName>
    </submittedName>
</protein>
<dbReference type="KEGG" id="nsh:GXM_09297"/>
<evidence type="ECO:0000313" key="1">
    <source>
        <dbReference type="EMBL" id="QFS51803.1"/>
    </source>
</evidence>
<dbReference type="Proteomes" id="UP000326678">
    <property type="component" value="Chromosome Gxm2"/>
</dbReference>
<organism evidence="1 2">
    <name type="scientific">Nostoc sphaeroides CCNUC1</name>
    <dbReference type="NCBI Taxonomy" id="2653204"/>
    <lineage>
        <taxon>Bacteria</taxon>
        <taxon>Bacillati</taxon>
        <taxon>Cyanobacteriota</taxon>
        <taxon>Cyanophyceae</taxon>
        <taxon>Nostocales</taxon>
        <taxon>Nostocaceae</taxon>
        <taxon>Nostoc</taxon>
    </lineage>
</organism>
<dbReference type="InterPro" id="IPR000671">
    <property type="entry name" value="Peptidase_A31"/>
</dbReference>
<keyword evidence="1" id="KW-0378">Hydrolase</keyword>
<dbReference type="GO" id="GO:0008047">
    <property type="term" value="F:enzyme activator activity"/>
    <property type="evidence" value="ECO:0007669"/>
    <property type="project" value="InterPro"/>
</dbReference>
<keyword evidence="1" id="KW-0645">Protease</keyword>
<dbReference type="AlphaFoldDB" id="A0A5P8WG30"/>
<dbReference type="SUPFAM" id="SSF53163">
    <property type="entry name" value="HybD-like"/>
    <property type="match status" value="1"/>
</dbReference>
<dbReference type="RefSeq" id="WP_152592145.1">
    <property type="nucleotide sequence ID" value="NZ_CP045227.1"/>
</dbReference>
<dbReference type="InterPro" id="IPR023430">
    <property type="entry name" value="Pept_HybD-like_dom_sf"/>
</dbReference>
<dbReference type="GO" id="GO:0016485">
    <property type="term" value="P:protein processing"/>
    <property type="evidence" value="ECO:0007669"/>
    <property type="project" value="TreeGrafter"/>
</dbReference>
<sequence length="152" mass="16508">MGNIVAIGYGNDLRSDDGIGQRVANTLQLSNVKSLAVHQLTPELAEILANANLAIFIDACLISENYQVQVKSLSPESFNVIAGHTADPRSLLALTQAIYGHCPRAWWVTVPGVNFEFGENLSPLAEQGIEIAIDKINHLIKTARKELCMKLA</sequence>
<name>A0A5P8WG30_9NOSO</name>
<dbReference type="CDD" id="cd06066">
    <property type="entry name" value="H2MP_NAD-link-bidir"/>
    <property type="match status" value="1"/>
</dbReference>
<dbReference type="Gene3D" id="3.40.50.1450">
    <property type="entry name" value="HybD-like"/>
    <property type="match status" value="1"/>
</dbReference>